<organism evidence="2 3">
    <name type="scientific">Eruca vesicaria subsp. sativa</name>
    <name type="common">Garden rocket</name>
    <name type="synonym">Eruca sativa</name>
    <dbReference type="NCBI Taxonomy" id="29727"/>
    <lineage>
        <taxon>Eukaryota</taxon>
        <taxon>Viridiplantae</taxon>
        <taxon>Streptophyta</taxon>
        <taxon>Embryophyta</taxon>
        <taxon>Tracheophyta</taxon>
        <taxon>Spermatophyta</taxon>
        <taxon>Magnoliopsida</taxon>
        <taxon>eudicotyledons</taxon>
        <taxon>Gunneridae</taxon>
        <taxon>Pentapetalae</taxon>
        <taxon>rosids</taxon>
        <taxon>malvids</taxon>
        <taxon>Brassicales</taxon>
        <taxon>Brassicaceae</taxon>
        <taxon>Brassiceae</taxon>
        <taxon>Eruca</taxon>
    </lineage>
</organism>
<sequence length="121" mass="13440">MFNEMKQQDKAYVLRETIRCFSELKKIGNDIPATPALEDNLRLSHCNNKDLARVVFSCSDREGLMSEIAESIKVVKANALRAEIVIVGGRTKCALLAQGVNSNEGLVRLKKSLKSETSSER</sequence>
<name>A0ABC8JGV0_ERUVS</name>
<keyword evidence="1" id="KW-0238">DNA-binding</keyword>
<evidence type="ECO:0000313" key="3">
    <source>
        <dbReference type="Proteomes" id="UP001642260"/>
    </source>
</evidence>
<keyword evidence="3" id="KW-1185">Reference proteome</keyword>
<gene>
    <name evidence="2" type="ORF">ERUC_LOCUS10453</name>
</gene>
<dbReference type="PANTHER" id="PTHR45844:SF17">
    <property type="entry name" value="TRANSCRIPTION FACTOR BHLH131"/>
    <property type="match status" value="1"/>
</dbReference>
<dbReference type="EMBL" id="CAKOAT010102821">
    <property type="protein sequence ID" value="CAH8325660.1"/>
    <property type="molecule type" value="Genomic_DNA"/>
</dbReference>
<proteinExistence type="predicted"/>
<dbReference type="InterPro" id="IPR045847">
    <property type="entry name" value="AIG1-like"/>
</dbReference>
<dbReference type="Proteomes" id="UP001642260">
    <property type="component" value="Unassembled WGS sequence"/>
</dbReference>
<comment type="caution">
    <text evidence="2">The sequence shown here is derived from an EMBL/GenBank/DDBJ whole genome shotgun (WGS) entry which is preliminary data.</text>
</comment>
<evidence type="ECO:0000256" key="1">
    <source>
        <dbReference type="ARBA" id="ARBA00023125"/>
    </source>
</evidence>
<evidence type="ECO:0000313" key="2">
    <source>
        <dbReference type="EMBL" id="CAH8325660.1"/>
    </source>
</evidence>
<accession>A0ABC8JGV0</accession>
<protein>
    <submittedName>
        <fullName evidence="2">Uncharacterized protein</fullName>
    </submittedName>
</protein>
<dbReference type="GO" id="GO:0006355">
    <property type="term" value="P:regulation of DNA-templated transcription"/>
    <property type="evidence" value="ECO:0007669"/>
    <property type="project" value="UniProtKB-ARBA"/>
</dbReference>
<dbReference type="PANTHER" id="PTHR45844">
    <property type="entry name" value="TRANSCRIPTION FACTOR BHLH30"/>
    <property type="match status" value="1"/>
</dbReference>
<dbReference type="AlphaFoldDB" id="A0ABC8JGV0"/>
<dbReference type="GO" id="GO:0003677">
    <property type="term" value="F:DNA binding"/>
    <property type="evidence" value="ECO:0007669"/>
    <property type="project" value="UniProtKB-KW"/>
</dbReference>
<reference evidence="2 3" key="1">
    <citation type="submission" date="2022-03" db="EMBL/GenBank/DDBJ databases">
        <authorList>
            <person name="Macdonald S."/>
            <person name="Ahmed S."/>
            <person name="Newling K."/>
        </authorList>
    </citation>
    <scope>NUCLEOTIDE SEQUENCE [LARGE SCALE GENOMIC DNA]</scope>
</reference>